<evidence type="ECO:0000259" key="2">
    <source>
        <dbReference type="Pfam" id="PF02470"/>
    </source>
</evidence>
<dbReference type="InterPro" id="IPR003399">
    <property type="entry name" value="Mce/MlaD"/>
</dbReference>
<gene>
    <name evidence="3" type="ORF">SK069_03735</name>
</gene>
<reference evidence="3 4" key="1">
    <citation type="submission" date="2023-11" db="EMBL/GenBank/DDBJ databases">
        <authorList>
            <person name="Xu M."/>
            <person name="Jiang T."/>
        </authorList>
    </citation>
    <scope>NUCLEOTIDE SEQUENCE [LARGE SCALE GENOMIC DNA]</scope>
    <source>
        <strain evidence="3 4">SD</strain>
    </source>
</reference>
<feature type="domain" description="Mce/MlaD" evidence="2">
    <location>
        <begin position="42"/>
        <end position="121"/>
    </location>
</feature>
<dbReference type="EMBL" id="JAXAVX010000001">
    <property type="protein sequence ID" value="MDX8150694.1"/>
    <property type="molecule type" value="Genomic_DNA"/>
</dbReference>
<dbReference type="InterPro" id="IPR052336">
    <property type="entry name" value="MlaD_Phospholipid_Transporter"/>
</dbReference>
<dbReference type="Pfam" id="PF02470">
    <property type="entry name" value="MlaD"/>
    <property type="match status" value="1"/>
</dbReference>
<accession>A0ABU4VHR7</accession>
<name>A0ABU4VHR7_9ACTN</name>
<evidence type="ECO:0000313" key="3">
    <source>
        <dbReference type="EMBL" id="MDX8150694.1"/>
    </source>
</evidence>
<protein>
    <submittedName>
        <fullName evidence="3">MlaD family protein</fullName>
    </submittedName>
</protein>
<dbReference type="PANTHER" id="PTHR33371:SF4">
    <property type="entry name" value="INTERMEMBRANE PHOSPHOLIPID TRANSPORT SYSTEM BINDING PROTEIN MLAD"/>
    <property type="match status" value="1"/>
</dbReference>
<evidence type="ECO:0000313" key="4">
    <source>
        <dbReference type="Proteomes" id="UP001277761"/>
    </source>
</evidence>
<comment type="caution">
    <text evidence="3">The sequence shown here is derived from an EMBL/GenBank/DDBJ whole genome shotgun (WGS) entry which is preliminary data.</text>
</comment>
<feature type="region of interest" description="Disordered" evidence="1">
    <location>
        <begin position="463"/>
        <end position="485"/>
    </location>
</feature>
<keyword evidence="4" id="KW-1185">Reference proteome</keyword>
<organism evidence="3 4">
    <name type="scientific">Patulibacter brassicae</name>
    <dbReference type="NCBI Taxonomy" id="1705717"/>
    <lineage>
        <taxon>Bacteria</taxon>
        <taxon>Bacillati</taxon>
        <taxon>Actinomycetota</taxon>
        <taxon>Thermoleophilia</taxon>
        <taxon>Solirubrobacterales</taxon>
        <taxon>Patulibacteraceae</taxon>
        <taxon>Patulibacter</taxon>
    </lineage>
</organism>
<dbReference type="PANTHER" id="PTHR33371">
    <property type="entry name" value="INTERMEMBRANE PHOSPHOLIPID TRANSPORT SYSTEM BINDING PROTEIN MLAD-RELATED"/>
    <property type="match status" value="1"/>
</dbReference>
<dbReference type="Proteomes" id="UP001277761">
    <property type="component" value="Unassembled WGS sequence"/>
</dbReference>
<evidence type="ECO:0000256" key="1">
    <source>
        <dbReference type="SAM" id="MobiDB-lite"/>
    </source>
</evidence>
<sequence>MNKNRPHVAQLLVMVVFALTSFALLLFFWSSFGGSVPLRAKQYQVTVDFRQGSQLTGYADVRISGVSVGKAIKVVRPSGRSGVTRVTLAIEPKYAPLPADTRATLRTKTLIGETFIALSYGRRGGPRIADGGRIPDRQVVESVEIDRLADAFDAPTRKNLRRVLSSSASALRGNGPDMNAAAGEFGPTLESADGLLRVLDRQSREVSSGTRDLGTAFSTIGERSGATQELIRSADAALGATGRVGRSLGATLDALPEFMVQARQTVNQVRATSKVARPVVADLRPVTPLVRPALNDVREIAPQLRDTLRDVRPALPRVDRGLPRLREVVNTLGPAMDMLDPVTADLQPVSAYLKAYRRELLVTFANTAAAEQASARDSNGKQRKYLRFLPVVSDDVLVSSTTRLPTTRSNPYPRPGELEDFPLKSFSCDHLQNNGAPLSAVLGLRGNVPCRVQSPYVVDGRPMQFPRLEEAPPVTGTQTRTRDGR</sequence>
<proteinExistence type="predicted"/>
<dbReference type="RefSeq" id="WP_319952838.1">
    <property type="nucleotide sequence ID" value="NZ_JAXAVX010000001.1"/>
</dbReference>